<dbReference type="GO" id="GO:0008289">
    <property type="term" value="F:lipid binding"/>
    <property type="evidence" value="ECO:0007669"/>
    <property type="project" value="UniProtKB-KW"/>
</dbReference>
<reference evidence="9 10" key="1">
    <citation type="journal article" date="2010" name="Science">
        <title>Genomic analysis of organismal complexity in the multicellular green alga Volvox carteri.</title>
        <authorList>
            <person name="Prochnik S.E."/>
            <person name="Umen J."/>
            <person name="Nedelcu A.M."/>
            <person name="Hallmann A."/>
            <person name="Miller S.M."/>
            <person name="Nishii I."/>
            <person name="Ferris P."/>
            <person name="Kuo A."/>
            <person name="Mitros T."/>
            <person name="Fritz-Laylin L.K."/>
            <person name="Hellsten U."/>
            <person name="Chapman J."/>
            <person name="Simakov O."/>
            <person name="Rensing S.A."/>
            <person name="Terry A."/>
            <person name="Pangilinan J."/>
            <person name="Kapitonov V."/>
            <person name="Jurka J."/>
            <person name="Salamov A."/>
            <person name="Shapiro H."/>
            <person name="Schmutz J."/>
            <person name="Grimwood J."/>
            <person name="Lindquist E."/>
            <person name="Lucas S."/>
            <person name="Grigoriev I.V."/>
            <person name="Schmitt R."/>
            <person name="Kirk D."/>
            <person name="Rokhsar D.S."/>
        </authorList>
    </citation>
    <scope>NUCLEOTIDE SEQUENCE [LARGE SCALE GENOMIC DNA]</scope>
    <source>
        <strain evidence="10">f. Nagariensis / Eve</strain>
    </source>
</reference>
<evidence type="ECO:0000313" key="9">
    <source>
        <dbReference type="EMBL" id="EFJ50223.1"/>
    </source>
</evidence>
<dbReference type="InterPro" id="IPR045050">
    <property type="entry name" value="Synaptotagmin_plant"/>
</dbReference>
<keyword evidence="3" id="KW-0445">Lipid transport</keyword>
<proteinExistence type="predicted"/>
<keyword evidence="7" id="KW-0812">Transmembrane</keyword>
<feature type="transmembrane region" description="Helical" evidence="7">
    <location>
        <begin position="293"/>
        <end position="315"/>
    </location>
</feature>
<gene>
    <name evidence="9" type="ORF">VOLCADRAFT_89131</name>
</gene>
<feature type="compositionally biased region" description="Pro residues" evidence="6">
    <location>
        <begin position="803"/>
        <end position="812"/>
    </location>
</feature>
<dbReference type="KEGG" id="vcn:VOLCADRAFT_89131"/>
<evidence type="ECO:0000256" key="1">
    <source>
        <dbReference type="ARBA" id="ARBA00004370"/>
    </source>
</evidence>
<dbReference type="OrthoDB" id="552892at2759"/>
<dbReference type="EMBL" id="GL378332">
    <property type="protein sequence ID" value="EFJ50223.1"/>
    <property type="molecule type" value="Genomic_DNA"/>
</dbReference>
<feature type="compositionally biased region" description="Pro residues" evidence="6">
    <location>
        <begin position="110"/>
        <end position="121"/>
    </location>
</feature>
<dbReference type="GO" id="GO:0016020">
    <property type="term" value="C:membrane"/>
    <property type="evidence" value="ECO:0007669"/>
    <property type="project" value="UniProtKB-SubCell"/>
</dbReference>
<accession>D8TQV8</accession>
<feature type="region of interest" description="Disordered" evidence="6">
    <location>
        <begin position="803"/>
        <end position="838"/>
    </location>
</feature>
<dbReference type="PANTHER" id="PTHR10774:SF190">
    <property type="entry name" value="C2 CALCIUM_LIPID-BINDING ENDONUCLEASE_EXONUCLEASE_PHOSPHATASE-RELATED"/>
    <property type="match status" value="1"/>
</dbReference>
<dbReference type="RefSeq" id="XP_002948843.1">
    <property type="nucleotide sequence ID" value="XM_002948797.1"/>
</dbReference>
<feature type="region of interest" description="Disordered" evidence="6">
    <location>
        <begin position="1148"/>
        <end position="1190"/>
    </location>
</feature>
<feature type="compositionally biased region" description="Low complexity" evidence="6">
    <location>
        <begin position="96"/>
        <end position="109"/>
    </location>
</feature>
<feature type="transmembrane region" description="Helical" evidence="7">
    <location>
        <begin position="327"/>
        <end position="346"/>
    </location>
</feature>
<feature type="compositionally biased region" description="Basic residues" evidence="6">
    <location>
        <begin position="1"/>
        <end position="11"/>
    </location>
</feature>
<evidence type="ECO:0000256" key="3">
    <source>
        <dbReference type="ARBA" id="ARBA00023055"/>
    </source>
</evidence>
<evidence type="ECO:0000259" key="8">
    <source>
        <dbReference type="PROSITE" id="PS51847"/>
    </source>
</evidence>
<dbReference type="GO" id="GO:0006869">
    <property type="term" value="P:lipid transport"/>
    <property type="evidence" value="ECO:0007669"/>
    <property type="project" value="UniProtKB-KW"/>
</dbReference>
<comment type="subcellular location">
    <subcellularLocation>
        <location evidence="1">Membrane</location>
    </subcellularLocation>
</comment>
<dbReference type="eggNOG" id="KOG1012">
    <property type="taxonomic scope" value="Eukaryota"/>
</dbReference>
<sequence>MKKSAQRRPQHNQHQPHPPPQSHTGPAADPLPGAKPNRPPAAATAGGGGNISPIAARILNEQRQHQNQHHHRHGFSYDPSHHAVPRAPAPSPLDRSAAAGPPSPSSSSPSPSPSPPPPPGVAPSSPATSDVSPYLAPPPAVSSLQEHQYDGGGGGGGAVARLAPTPPTISRLSLVPAPAPASPREEQLVTHGFVTHGSSGPGSPIAGIASSAPARGLTARISDVGSGGSGGAAAPSWSPSPLYTASAAAGGSGDAGHGHGVSAAGLHQLLKAVWVLGRRIFGPLMAVVRERPLAAAAMAALVLPAAVLLASGMAVELLLMPLISMPGLIVSFVISFVMAMAASLSYRRNRVAAARRHAALGLLYTAGTQLPATSQLSQPQAQPPQRSRPSQSSKPSGPAPVPAAAAAAGAADASSTLTLVDDAGLAALRFLYGGGALPARLADARHGERAEWVNALLARVWPAVEGPLRGLIGPAIHAQADLAKPPFIRSVGLADLSLGETPPRVEAVRVRPLASAAAQAEAVAAVAAAVAAADAAAAAAEPPDDASAAAGEFTFDTRPLDSTTAPSIAAASVSPAAATVAPGGGSGGGGGSTAAAPTAGVVLSGVSDATMSAMAAVVAVQEHVTGSGTAAAASAPAAEAPGTDGGGGGGVEAIEVEVDFQWQGDPTIGLFVEAYLTPGGGTVRLTPRLKELAVAGTVRLVLTPLVPYPPGFGAIQVSMPRAPQLSFSFDLGPGALGAGGGVVTGPVAAFLQPLLQDIVGEALVWPERVVVAVLPERLTGPLTDLQLRTRGLLAVRLLEVRGPPPPLTPVAPPAKKGEGAGAGEGEAAAAEEEGGGNMLRDGAEVEITAFTRPDRRVTTPLATCHYAAAAADGAAAAMPVCTWGDGDGSGGARTAKAAAASPPLLYLPVQEPRSDLLRLQLTERVGLNLGPGSSVTAWLPLHPPGEGGGEEGPVVKSTARTAAGEGGQGGGGGPADREMHRGRVAGRPQLMTVGEEGAAGGGGGGSGDGGDEAWGGFGAGGQRATVWAVPADVGQVPTSAAAAAFDGTSLAATPQSLSAALPPQPPPPHRARGGAVLAVLSYLSVEVLSERLAAAVAESLRTTGMLPFVRGLLVVDVVSARWLLGPDAYPPEEKPAAADAAARRMATAMYGGGGGDDDESLSDFSDEDSDEDEEGETEAGASVRHQKQKQAEVAAAVDAAARIIESDAPLTFGSQEPGGAGSLHANPAAARVVGAAAHLGPAGAAGGLALRNRHGRIRCDPYVQIEVTRPVVAPLAGAEPAAATAAEPITAEGDATGGGGGVAPYILRGPPVPASVDPSFGLHGEVDGVVPAAEGAELRVQLSPSHWLCQRSRICRTAGISPQSPSKRVLRSGKEYPTPSAAALEEAAAGDSMTRSSQKEPSLDEIYKLLQTHSTQTKASFDPLHGKTDALAAHVNSLEKNIPEMITKKPARLGPGSASTGLLSYMQLKPWQGHGLGRLPGLHRTELHVPSLLELTTCRGEVIPEDDADGLKGLTVSEKHAADRGVTPMVMFAYFDAEEGCLEASSTGIGDGLGDGFRCLLGGRESRDAKRDQGAGIVVGSFAGQVPALFRPGAVGRTRRGPPELRLHSFDDELRGPNFELLDFGLHLFGNHFRDILFQRVNTSSQRICLAMQGIEGRLGLRRVGLEQLVYLI</sequence>
<evidence type="ECO:0000256" key="7">
    <source>
        <dbReference type="SAM" id="Phobius"/>
    </source>
</evidence>
<evidence type="ECO:0000313" key="10">
    <source>
        <dbReference type="Proteomes" id="UP000001058"/>
    </source>
</evidence>
<evidence type="ECO:0000256" key="5">
    <source>
        <dbReference type="ARBA" id="ARBA00023136"/>
    </source>
</evidence>
<dbReference type="InParanoid" id="D8TQV8"/>
<feature type="region of interest" description="Disordered" evidence="6">
    <location>
        <begin position="1"/>
        <end position="164"/>
    </location>
</feature>
<dbReference type="Proteomes" id="UP000001058">
    <property type="component" value="Unassembled WGS sequence"/>
</dbReference>
<protein>
    <recommendedName>
        <fullName evidence="8">SMP-LTD domain-containing protein</fullName>
    </recommendedName>
</protein>
<organism evidence="10">
    <name type="scientific">Volvox carteri f. nagariensis</name>
    <dbReference type="NCBI Taxonomy" id="3068"/>
    <lineage>
        <taxon>Eukaryota</taxon>
        <taxon>Viridiplantae</taxon>
        <taxon>Chlorophyta</taxon>
        <taxon>core chlorophytes</taxon>
        <taxon>Chlorophyceae</taxon>
        <taxon>CS clade</taxon>
        <taxon>Chlamydomonadales</taxon>
        <taxon>Volvocaceae</taxon>
        <taxon>Volvox</taxon>
    </lineage>
</organism>
<evidence type="ECO:0000256" key="4">
    <source>
        <dbReference type="ARBA" id="ARBA00023121"/>
    </source>
</evidence>
<dbReference type="GO" id="GO:0005783">
    <property type="term" value="C:endoplasmic reticulum"/>
    <property type="evidence" value="ECO:0007669"/>
    <property type="project" value="TreeGrafter"/>
</dbReference>
<dbReference type="PANTHER" id="PTHR10774">
    <property type="entry name" value="EXTENDED SYNAPTOTAGMIN-RELATED"/>
    <property type="match status" value="1"/>
</dbReference>
<feature type="compositionally biased region" description="Acidic residues" evidence="6">
    <location>
        <begin position="1155"/>
        <end position="1177"/>
    </location>
</feature>
<name>D8TQV8_VOLCA</name>
<keyword evidence="2" id="KW-0813">Transport</keyword>
<feature type="region of interest" description="Disordered" evidence="6">
    <location>
        <begin position="373"/>
        <end position="405"/>
    </location>
</feature>
<evidence type="ECO:0000256" key="6">
    <source>
        <dbReference type="SAM" id="MobiDB-lite"/>
    </source>
</evidence>
<evidence type="ECO:0000256" key="2">
    <source>
        <dbReference type="ARBA" id="ARBA00022448"/>
    </source>
</evidence>
<keyword evidence="10" id="KW-1185">Reference proteome</keyword>
<keyword evidence="5 7" id="KW-0472">Membrane</keyword>
<dbReference type="InterPro" id="IPR031468">
    <property type="entry name" value="SMP_LBD"/>
</dbReference>
<feature type="domain" description="SMP-LTD" evidence="8">
    <location>
        <begin position="446"/>
        <end position="774"/>
    </location>
</feature>
<dbReference type="PROSITE" id="PS51847">
    <property type="entry name" value="SMP"/>
    <property type="match status" value="1"/>
</dbReference>
<dbReference type="GeneID" id="9623548"/>
<feature type="compositionally biased region" description="Low complexity" evidence="6">
    <location>
        <begin position="374"/>
        <end position="405"/>
    </location>
</feature>
<keyword evidence="7" id="KW-1133">Transmembrane helix</keyword>
<keyword evidence="4" id="KW-0446">Lipid-binding</keyword>